<dbReference type="Gene3D" id="3.40.250.10">
    <property type="entry name" value="Rhodanese-like domain"/>
    <property type="match status" value="1"/>
</dbReference>
<keyword evidence="1" id="KW-0732">Signal</keyword>
<dbReference type="Pfam" id="PF00581">
    <property type="entry name" value="Rhodanese"/>
    <property type="match status" value="1"/>
</dbReference>
<dbReference type="KEGG" id="dalk:DSCA_42450"/>
<accession>A0A5K7YPP8</accession>
<sequence length="190" mass="21239">MKKSILGLLSCLLLVSGSAWAGYRYTVKVDHEGGNVTPSQAYEMVQKDPGHTFIVDTRTRAEYQLIGHPEGAYNIPRKFWTGKLGKKKYGMADNANYEKDLLDRFDPATDKLIFMCRSGKRSCLSCQAAINAGWDPKSVCNMLGGFEGDKISNSNSIFDGQRKLGGWKNEGLPWSYHIDKTLVYKADQTQ</sequence>
<feature type="chain" id="PRO_5024330162" description="Rhodanese domain-containing protein" evidence="1">
    <location>
        <begin position="22"/>
        <end position="190"/>
    </location>
</feature>
<evidence type="ECO:0000256" key="1">
    <source>
        <dbReference type="SAM" id="SignalP"/>
    </source>
</evidence>
<protein>
    <recommendedName>
        <fullName evidence="2">Rhodanese domain-containing protein</fullName>
    </recommendedName>
</protein>
<feature type="domain" description="Rhodanese" evidence="2">
    <location>
        <begin position="48"/>
        <end position="158"/>
    </location>
</feature>
<dbReference type="PANTHER" id="PTHR45431:SF3">
    <property type="entry name" value="RHODANESE-LIKE DOMAIN-CONTAINING PROTEIN 15, CHLOROPLASTIC"/>
    <property type="match status" value="1"/>
</dbReference>
<dbReference type="Proteomes" id="UP000427906">
    <property type="component" value="Chromosome"/>
</dbReference>
<dbReference type="InterPro" id="IPR036873">
    <property type="entry name" value="Rhodanese-like_dom_sf"/>
</dbReference>
<organism evidence="3 4">
    <name type="scientific">Desulfosarcina alkanivorans</name>
    <dbReference type="NCBI Taxonomy" id="571177"/>
    <lineage>
        <taxon>Bacteria</taxon>
        <taxon>Pseudomonadati</taxon>
        <taxon>Thermodesulfobacteriota</taxon>
        <taxon>Desulfobacteria</taxon>
        <taxon>Desulfobacterales</taxon>
        <taxon>Desulfosarcinaceae</taxon>
        <taxon>Desulfosarcina</taxon>
    </lineage>
</organism>
<dbReference type="SUPFAM" id="SSF52821">
    <property type="entry name" value="Rhodanese/Cell cycle control phosphatase"/>
    <property type="match status" value="1"/>
</dbReference>
<dbReference type="OrthoDB" id="7835227at2"/>
<dbReference type="EMBL" id="AP021874">
    <property type="protein sequence ID" value="BBO70315.1"/>
    <property type="molecule type" value="Genomic_DNA"/>
</dbReference>
<proteinExistence type="predicted"/>
<name>A0A5K7YPP8_9BACT</name>
<dbReference type="PROSITE" id="PS50206">
    <property type="entry name" value="RHODANESE_3"/>
    <property type="match status" value="1"/>
</dbReference>
<evidence type="ECO:0000313" key="3">
    <source>
        <dbReference type="EMBL" id="BBO70315.1"/>
    </source>
</evidence>
<dbReference type="RefSeq" id="WP_155318273.1">
    <property type="nucleotide sequence ID" value="NZ_AP021874.1"/>
</dbReference>
<dbReference type="PANTHER" id="PTHR45431">
    <property type="entry name" value="RHODANESE-LIKE DOMAIN-CONTAINING PROTEIN 15, CHLOROPLASTIC"/>
    <property type="match status" value="1"/>
</dbReference>
<gene>
    <name evidence="3" type="ORF">DSCA_42450</name>
</gene>
<keyword evidence="4" id="KW-1185">Reference proteome</keyword>
<reference evidence="3 4" key="1">
    <citation type="submission" date="2019-11" db="EMBL/GenBank/DDBJ databases">
        <title>Comparative genomics of hydrocarbon-degrading Desulfosarcina strains.</title>
        <authorList>
            <person name="Watanabe M."/>
            <person name="Kojima H."/>
            <person name="Fukui M."/>
        </authorList>
    </citation>
    <scope>NUCLEOTIDE SEQUENCE [LARGE SCALE GENOMIC DNA]</scope>
    <source>
        <strain evidence="3 4">PL12</strain>
    </source>
</reference>
<evidence type="ECO:0000259" key="2">
    <source>
        <dbReference type="PROSITE" id="PS50206"/>
    </source>
</evidence>
<dbReference type="SMART" id="SM00450">
    <property type="entry name" value="RHOD"/>
    <property type="match status" value="1"/>
</dbReference>
<dbReference type="InterPro" id="IPR001763">
    <property type="entry name" value="Rhodanese-like_dom"/>
</dbReference>
<evidence type="ECO:0000313" key="4">
    <source>
        <dbReference type="Proteomes" id="UP000427906"/>
    </source>
</evidence>
<dbReference type="AlphaFoldDB" id="A0A5K7YPP8"/>
<feature type="signal peptide" evidence="1">
    <location>
        <begin position="1"/>
        <end position="21"/>
    </location>
</feature>
<dbReference type="InterPro" id="IPR052367">
    <property type="entry name" value="Thiosulfate_ST/Rhodanese-like"/>
</dbReference>